<dbReference type="RefSeq" id="WP_250923853.1">
    <property type="nucleotide sequence ID" value="NZ_JAMQAW010000078.1"/>
</dbReference>
<organism evidence="2 3">
    <name type="scientific">Streptomyces albipurpureus</name>
    <dbReference type="NCBI Taxonomy" id="2897419"/>
    <lineage>
        <taxon>Bacteria</taxon>
        <taxon>Bacillati</taxon>
        <taxon>Actinomycetota</taxon>
        <taxon>Actinomycetes</taxon>
        <taxon>Kitasatosporales</taxon>
        <taxon>Streptomycetaceae</taxon>
        <taxon>Streptomyces</taxon>
    </lineage>
</organism>
<evidence type="ECO:0000313" key="3">
    <source>
        <dbReference type="Proteomes" id="UP001431429"/>
    </source>
</evidence>
<evidence type="ECO:0000256" key="1">
    <source>
        <dbReference type="SAM" id="MobiDB-lite"/>
    </source>
</evidence>
<protein>
    <recommendedName>
        <fullName evidence="4">Calcium-binding protein</fullName>
    </recommendedName>
</protein>
<comment type="caution">
    <text evidence="2">The sequence shown here is derived from an EMBL/GenBank/DDBJ whole genome shotgun (WGS) entry which is preliminary data.</text>
</comment>
<evidence type="ECO:0008006" key="4">
    <source>
        <dbReference type="Google" id="ProtNLM"/>
    </source>
</evidence>
<name>A0ABT0UYQ3_9ACTN</name>
<reference evidence="2" key="1">
    <citation type="submission" date="2022-06" db="EMBL/GenBank/DDBJ databases">
        <title>Genome public.</title>
        <authorList>
            <person name="Sun Q."/>
        </authorList>
    </citation>
    <scope>NUCLEOTIDE SEQUENCE</scope>
    <source>
        <strain evidence="2">CWNU-1</strain>
    </source>
</reference>
<sequence length="459" mass="46422">MYGHGGSDDISFTDATLGLIVRAGLGADTITFRNANWETGATVVYGDGGDDTLTSDTTVSGARFYAGAGSDRIAITGYDEDAGIHHAEIHGGSGIIGDLLDGDDEITITAGRNPSDVAAAVAMDSRVTGGPGNDAIRVRGGDNDSPSQEGTGIADDAMVEGGLGRDTIEVTGGISGPPEDRRESDPIRYGHVFGDDSTSDLLGNRDHIIIGTGRPGSIACLGDLGVAPACALGADVEGQGGDDTIKFRAIPWASRVLGGLGADRITTPANRQSTLDGGTEGDILTVNGTNLNGTLDGGAGTDTLTVNGTSTHGSILDGGEGADTAAVTGDNNDYSTVRGGAGNGDLTVDGTNDYMVNGEAGSTPARSAPATRPSTARTEPAGGRMRTCPGPEPTSPRRARFPDNRHDAPMPVRRAAGPGTSGCRHQTISPPARPYGCRTEAVTGACVLGGTLNERGYVA</sequence>
<dbReference type="Proteomes" id="UP001431429">
    <property type="component" value="Unassembled WGS sequence"/>
</dbReference>
<dbReference type="PRINTS" id="PR00313">
    <property type="entry name" value="CABNDNGRPT"/>
</dbReference>
<accession>A0ABT0UYQ3</accession>
<evidence type="ECO:0000313" key="2">
    <source>
        <dbReference type="EMBL" id="MCM2393557.1"/>
    </source>
</evidence>
<feature type="region of interest" description="Disordered" evidence="1">
    <location>
        <begin position="126"/>
        <end position="154"/>
    </location>
</feature>
<gene>
    <name evidence="2" type="ORF">NBG84_35685</name>
</gene>
<keyword evidence="3" id="KW-1185">Reference proteome</keyword>
<feature type="region of interest" description="Disordered" evidence="1">
    <location>
        <begin position="359"/>
        <end position="427"/>
    </location>
</feature>
<proteinExistence type="predicted"/>
<dbReference type="EMBL" id="JAMQAW010000078">
    <property type="protein sequence ID" value="MCM2393557.1"/>
    <property type="molecule type" value="Genomic_DNA"/>
</dbReference>
<dbReference type="Gene3D" id="2.160.20.160">
    <property type="match status" value="2"/>
</dbReference>